<dbReference type="EMBL" id="JAMFLX010000003">
    <property type="protein sequence ID" value="MCL6269033.1"/>
    <property type="molecule type" value="Genomic_DNA"/>
</dbReference>
<reference evidence="9 10" key="1">
    <citation type="submission" date="2022-05" db="EMBL/GenBank/DDBJ databases">
        <authorList>
            <person name="Park J.-S."/>
        </authorList>
    </citation>
    <scope>NUCLEOTIDE SEQUENCE [LARGE SCALE GENOMIC DNA]</scope>
    <source>
        <strain evidence="9 10">2012CJ34-2</strain>
    </source>
</reference>
<dbReference type="InterPro" id="IPR000760">
    <property type="entry name" value="Inositol_monophosphatase-like"/>
</dbReference>
<evidence type="ECO:0000256" key="6">
    <source>
        <dbReference type="ARBA" id="ARBA00022814"/>
    </source>
</evidence>
<dbReference type="Pfam" id="PF00459">
    <property type="entry name" value="Inositol_P"/>
    <property type="match status" value="1"/>
</dbReference>
<sequence length="270" mass="29514">MQPMVTIALRAARKAGDIIAQAYEQLDVIKVQKKEANDYVTEVDKASERAIISDLKKAYPNHGFFGEETGHQPGEGDGKDYLWIIDPLDGTTNFIHGIPHFAVSIACQYRGRIEHAVVLDVMRQEEFIASRGHGASANGKRIRVTSRPGLNGALLGTGFPFRGDQMAGLDNYMSMFRSMIGDTAGIRRPGAAALDLAYVAAGRFDGFWEFGLHEWDMAAGSLLVLEAGGLIGDFRGGNKHLEKGQVVCGGNKVFREILTRIQPFLTEGMK</sequence>
<keyword evidence="7 8" id="KW-0460">Magnesium</keyword>
<comment type="similarity">
    <text evidence="3 8">Belongs to the inositol monophosphatase superfamily.</text>
</comment>
<keyword evidence="4 8" id="KW-0479">Metal-binding</keyword>
<dbReference type="PROSITE" id="PS00630">
    <property type="entry name" value="IMP_2"/>
    <property type="match status" value="1"/>
</dbReference>
<organism evidence="9 10">
    <name type="scientific">Parendozoicomonas callyspongiae</name>
    <dbReference type="NCBI Taxonomy" id="2942213"/>
    <lineage>
        <taxon>Bacteria</taxon>
        <taxon>Pseudomonadati</taxon>
        <taxon>Pseudomonadota</taxon>
        <taxon>Gammaproteobacteria</taxon>
        <taxon>Oceanospirillales</taxon>
        <taxon>Endozoicomonadaceae</taxon>
        <taxon>Parendozoicomonas</taxon>
    </lineage>
</organism>
<keyword evidence="6" id="KW-0889">Transcription antitermination</keyword>
<dbReference type="PRINTS" id="PR00377">
    <property type="entry name" value="IMPHPHTASES"/>
</dbReference>
<keyword evidence="6" id="KW-0804">Transcription</keyword>
<evidence type="ECO:0000313" key="9">
    <source>
        <dbReference type="EMBL" id="MCL6269033.1"/>
    </source>
</evidence>
<dbReference type="InterPro" id="IPR020583">
    <property type="entry name" value="Inositol_monoP_metal-BS"/>
</dbReference>
<comment type="caution">
    <text evidence="9">The sequence shown here is derived from an EMBL/GenBank/DDBJ whole genome shotgun (WGS) entry which is preliminary data.</text>
</comment>
<dbReference type="EC" id="3.1.3.25" evidence="8"/>
<evidence type="ECO:0000256" key="4">
    <source>
        <dbReference type="ARBA" id="ARBA00022723"/>
    </source>
</evidence>
<dbReference type="PANTHER" id="PTHR20854">
    <property type="entry name" value="INOSITOL MONOPHOSPHATASE"/>
    <property type="match status" value="1"/>
</dbReference>
<evidence type="ECO:0000256" key="7">
    <source>
        <dbReference type="ARBA" id="ARBA00022842"/>
    </source>
</evidence>
<comment type="cofactor">
    <cofactor evidence="2 8">
        <name>Mg(2+)</name>
        <dbReference type="ChEBI" id="CHEBI:18420"/>
    </cofactor>
</comment>
<dbReference type="SUPFAM" id="SSF56655">
    <property type="entry name" value="Carbohydrate phosphatase"/>
    <property type="match status" value="1"/>
</dbReference>
<keyword evidence="10" id="KW-1185">Reference proteome</keyword>
<dbReference type="PRINTS" id="PR01959">
    <property type="entry name" value="SBIMPHPHTASE"/>
</dbReference>
<dbReference type="CDD" id="cd01639">
    <property type="entry name" value="IMPase"/>
    <property type="match status" value="1"/>
</dbReference>
<dbReference type="InterPro" id="IPR033942">
    <property type="entry name" value="IMPase"/>
</dbReference>
<comment type="catalytic activity">
    <reaction evidence="1 8">
        <text>a myo-inositol phosphate + H2O = myo-inositol + phosphate</text>
        <dbReference type="Rhea" id="RHEA:24056"/>
        <dbReference type="ChEBI" id="CHEBI:15377"/>
        <dbReference type="ChEBI" id="CHEBI:17268"/>
        <dbReference type="ChEBI" id="CHEBI:43474"/>
        <dbReference type="ChEBI" id="CHEBI:84139"/>
        <dbReference type="EC" id="3.1.3.25"/>
    </reaction>
</comment>
<evidence type="ECO:0000256" key="8">
    <source>
        <dbReference type="RuleBase" id="RU364068"/>
    </source>
</evidence>
<evidence type="ECO:0000256" key="2">
    <source>
        <dbReference type="ARBA" id="ARBA00001946"/>
    </source>
</evidence>
<dbReference type="RefSeq" id="WP_249697862.1">
    <property type="nucleotide sequence ID" value="NZ_JAMFLX010000003.1"/>
</dbReference>
<name>A0ABT0PCK6_9GAMM</name>
<gene>
    <name evidence="9" type="ORF">M3P05_03630</name>
</gene>
<keyword evidence="5 8" id="KW-0378">Hydrolase</keyword>
<dbReference type="Proteomes" id="UP001203338">
    <property type="component" value="Unassembled WGS sequence"/>
</dbReference>
<dbReference type="InterPro" id="IPR022337">
    <property type="entry name" value="Inositol_monophosphatase_SuhB"/>
</dbReference>
<evidence type="ECO:0000256" key="3">
    <source>
        <dbReference type="ARBA" id="ARBA00009759"/>
    </source>
</evidence>
<keyword evidence="6" id="KW-0805">Transcription regulation</keyword>
<evidence type="ECO:0000313" key="10">
    <source>
        <dbReference type="Proteomes" id="UP001203338"/>
    </source>
</evidence>
<evidence type="ECO:0000256" key="1">
    <source>
        <dbReference type="ARBA" id="ARBA00001033"/>
    </source>
</evidence>
<proteinExistence type="inferred from homology"/>
<dbReference type="Gene3D" id="3.40.190.80">
    <property type="match status" value="1"/>
</dbReference>
<evidence type="ECO:0000256" key="5">
    <source>
        <dbReference type="ARBA" id="ARBA00022801"/>
    </source>
</evidence>
<dbReference type="PROSITE" id="PS00629">
    <property type="entry name" value="IMP_1"/>
    <property type="match status" value="1"/>
</dbReference>
<protein>
    <recommendedName>
        <fullName evidence="8">Inositol-1-monophosphatase</fullName>
        <ecNumber evidence="8">3.1.3.25</ecNumber>
    </recommendedName>
</protein>
<dbReference type="PANTHER" id="PTHR20854:SF4">
    <property type="entry name" value="INOSITOL-1-MONOPHOSPHATASE-RELATED"/>
    <property type="match status" value="1"/>
</dbReference>
<dbReference type="Gene3D" id="3.30.540.10">
    <property type="entry name" value="Fructose-1,6-Bisphosphatase, subunit A, domain 1"/>
    <property type="match status" value="1"/>
</dbReference>
<dbReference type="InterPro" id="IPR020550">
    <property type="entry name" value="Inositol_monophosphatase_CS"/>
</dbReference>
<accession>A0ABT0PCK6</accession>